<dbReference type="AlphaFoldDB" id="A0A316UCH1"/>
<dbReference type="Proteomes" id="UP000245942">
    <property type="component" value="Unassembled WGS sequence"/>
</dbReference>
<evidence type="ECO:0000313" key="1">
    <source>
        <dbReference type="EMBL" id="PWN22886.1"/>
    </source>
</evidence>
<keyword evidence="2" id="KW-1185">Reference proteome</keyword>
<dbReference type="PROSITE" id="PS51257">
    <property type="entry name" value="PROKAR_LIPOPROTEIN"/>
    <property type="match status" value="1"/>
</dbReference>
<sequence length="173" mass="18853">MSIRLTDRDSVRPTGVLGNGVQACWRTLGGGKGRHPDGLYVVRVSNSQGLGPRCPLRLLTCASLHLCLQLAPPRLRPCPRALEQQKGRPTFAPVWRAAPTWPRAAPTSSGTPPTRFHQISDTPLLHRLCTAVRRGVLAWIGCRADIASYAHGQPNPSKTRASLVTVCWRARIG</sequence>
<dbReference type="EMBL" id="KZ819322">
    <property type="protein sequence ID" value="PWN22886.1"/>
    <property type="molecule type" value="Genomic_DNA"/>
</dbReference>
<accession>A0A316UCH1</accession>
<protein>
    <submittedName>
        <fullName evidence="1">Uncharacterized protein</fullName>
    </submittedName>
</protein>
<organism evidence="1 2">
    <name type="scientific">Pseudomicrostroma glucosiphilum</name>
    <dbReference type="NCBI Taxonomy" id="1684307"/>
    <lineage>
        <taxon>Eukaryota</taxon>
        <taxon>Fungi</taxon>
        <taxon>Dikarya</taxon>
        <taxon>Basidiomycota</taxon>
        <taxon>Ustilaginomycotina</taxon>
        <taxon>Exobasidiomycetes</taxon>
        <taxon>Microstromatales</taxon>
        <taxon>Microstromatales incertae sedis</taxon>
        <taxon>Pseudomicrostroma</taxon>
    </lineage>
</organism>
<evidence type="ECO:0000313" key="2">
    <source>
        <dbReference type="Proteomes" id="UP000245942"/>
    </source>
</evidence>
<proteinExistence type="predicted"/>
<dbReference type="GeneID" id="37010745"/>
<dbReference type="RefSeq" id="XP_025350046.1">
    <property type="nucleotide sequence ID" value="XM_025489011.1"/>
</dbReference>
<name>A0A316UCH1_9BASI</name>
<reference evidence="1 2" key="1">
    <citation type="journal article" date="2018" name="Mol. Biol. Evol.">
        <title>Broad Genomic Sampling Reveals a Smut Pathogenic Ancestry of the Fungal Clade Ustilaginomycotina.</title>
        <authorList>
            <person name="Kijpornyongpan T."/>
            <person name="Mondo S.J."/>
            <person name="Barry K."/>
            <person name="Sandor L."/>
            <person name="Lee J."/>
            <person name="Lipzen A."/>
            <person name="Pangilinan J."/>
            <person name="LaButti K."/>
            <person name="Hainaut M."/>
            <person name="Henrissat B."/>
            <person name="Grigoriev I.V."/>
            <person name="Spatafora J.W."/>
            <person name="Aime M.C."/>
        </authorList>
    </citation>
    <scope>NUCLEOTIDE SEQUENCE [LARGE SCALE GENOMIC DNA]</scope>
    <source>
        <strain evidence="1 2">MCA 4718</strain>
    </source>
</reference>
<gene>
    <name evidence="1" type="ORF">BCV69DRAFT_100107</name>
</gene>